<comment type="similarity">
    <text evidence="5 6">Belongs to the VPS28 family.</text>
</comment>
<comment type="caution">
    <text evidence="9">The sequence shown here is derived from an EMBL/GenBank/DDBJ whole genome shotgun (WGS) entry which is preliminary data.</text>
</comment>
<evidence type="ECO:0000259" key="8">
    <source>
        <dbReference type="PROSITE" id="PS51313"/>
    </source>
</evidence>
<dbReference type="InterPro" id="IPR038358">
    <property type="entry name" value="VPS28_N_sf"/>
</dbReference>
<dbReference type="PANTHER" id="PTHR12937">
    <property type="entry name" value="VACUOLAR PROTEIN SORTING 28, ISOFORM 2 VPS28"/>
    <property type="match status" value="1"/>
</dbReference>
<dbReference type="PROSITE" id="PS51310">
    <property type="entry name" value="VPS28_C"/>
    <property type="match status" value="1"/>
</dbReference>
<dbReference type="FunCoup" id="A0A2P6NGQ9">
    <property type="interactions" value="514"/>
</dbReference>
<dbReference type="InParanoid" id="A0A2P6NGQ9"/>
<evidence type="ECO:0000256" key="2">
    <source>
        <dbReference type="ARBA" id="ARBA00022448"/>
    </source>
</evidence>
<dbReference type="STRING" id="1890364.A0A2P6NGQ9"/>
<keyword evidence="4 5" id="KW-0653">Protein transport</keyword>
<protein>
    <recommendedName>
        <fullName evidence="5">Vacuolar protein sorting-associated protein 28 homolog</fullName>
    </recommendedName>
</protein>
<dbReference type="GO" id="GO:0043328">
    <property type="term" value="P:protein transport to vacuole involved in ubiquitin-dependent protein catabolic process via the multivesicular body sorting pathway"/>
    <property type="evidence" value="ECO:0007669"/>
    <property type="project" value="TreeGrafter"/>
</dbReference>
<dbReference type="Proteomes" id="UP000241769">
    <property type="component" value="Unassembled WGS sequence"/>
</dbReference>
<sequence length="205" mass="23687">MQGPQVVKLADNNREREKYDNIADLYSIIKTVEALEKAYVRDAVSFEDYKRQCSRLITQFKTAQNVTREHITDIWKFAAEYKIDNCKAGLHRLLVEPVIVAPTQGPEPHIIAEIVQYFITTMDSLKLNMVAVDQLHPLLDSLFSHLSMISTLPPDWEGKVKLKQWIILLNRMKASDELDQEQARQLLFDLESAYNAFHKSLSLKK</sequence>
<dbReference type="PIRSF" id="PIRSF017535">
    <property type="entry name" value="VPS28"/>
    <property type="match status" value="1"/>
</dbReference>
<dbReference type="AlphaFoldDB" id="A0A2P6NGQ9"/>
<dbReference type="GO" id="GO:0000813">
    <property type="term" value="C:ESCRT I complex"/>
    <property type="evidence" value="ECO:0007669"/>
    <property type="project" value="UniProtKB-UniRule"/>
</dbReference>
<dbReference type="GO" id="GO:0044877">
    <property type="term" value="F:protein-containing complex binding"/>
    <property type="evidence" value="ECO:0007669"/>
    <property type="project" value="TreeGrafter"/>
</dbReference>
<dbReference type="Gene3D" id="1.20.120.1130">
    <property type="match status" value="1"/>
</dbReference>
<comment type="subcellular location">
    <subcellularLocation>
        <location evidence="1">Endosome</location>
    </subcellularLocation>
</comment>
<evidence type="ECO:0000256" key="1">
    <source>
        <dbReference type="ARBA" id="ARBA00004177"/>
    </source>
</evidence>
<dbReference type="InterPro" id="IPR037206">
    <property type="entry name" value="VPS28_C_sf"/>
</dbReference>
<dbReference type="InterPro" id="IPR037202">
    <property type="entry name" value="ESCRT_assembly_dom"/>
</dbReference>
<organism evidence="9 10">
    <name type="scientific">Planoprotostelium fungivorum</name>
    <dbReference type="NCBI Taxonomy" id="1890364"/>
    <lineage>
        <taxon>Eukaryota</taxon>
        <taxon>Amoebozoa</taxon>
        <taxon>Evosea</taxon>
        <taxon>Variosea</taxon>
        <taxon>Cavosteliida</taxon>
        <taxon>Cavosteliaceae</taxon>
        <taxon>Planoprotostelium</taxon>
    </lineage>
</organism>
<evidence type="ECO:0000256" key="3">
    <source>
        <dbReference type="ARBA" id="ARBA00022753"/>
    </source>
</evidence>
<dbReference type="SUPFAM" id="SSF140427">
    <property type="entry name" value="VPS28 C-terminal domain-like"/>
    <property type="match status" value="1"/>
</dbReference>
<evidence type="ECO:0000256" key="4">
    <source>
        <dbReference type="ARBA" id="ARBA00022927"/>
    </source>
</evidence>
<proteinExistence type="inferred from homology"/>
<evidence type="ECO:0000256" key="5">
    <source>
        <dbReference type="PIRNR" id="PIRNR017535"/>
    </source>
</evidence>
<evidence type="ECO:0000259" key="7">
    <source>
        <dbReference type="PROSITE" id="PS51310"/>
    </source>
</evidence>
<dbReference type="EMBL" id="MDYQ01000089">
    <property type="protein sequence ID" value="PRP83112.1"/>
    <property type="molecule type" value="Genomic_DNA"/>
</dbReference>
<comment type="function">
    <text evidence="5">Component of the ESCRT-I complex (endosomal sorting complex required for transport I), a regulator of vesicular trafficking process.</text>
</comment>
<dbReference type="InterPro" id="IPR007143">
    <property type="entry name" value="Vps28"/>
</dbReference>
<evidence type="ECO:0000313" key="9">
    <source>
        <dbReference type="EMBL" id="PRP83112.1"/>
    </source>
</evidence>
<dbReference type="OrthoDB" id="2671at2759"/>
<evidence type="ECO:0000256" key="6">
    <source>
        <dbReference type="PROSITE-ProRule" id="PRU00642"/>
    </source>
</evidence>
<dbReference type="SUPFAM" id="SSF140111">
    <property type="entry name" value="Endosomal sorting complex assembly domain"/>
    <property type="match status" value="1"/>
</dbReference>
<dbReference type="InterPro" id="IPR017899">
    <property type="entry name" value="VPS28_C"/>
</dbReference>
<dbReference type="InterPro" id="IPR017898">
    <property type="entry name" value="VPS28_N"/>
</dbReference>
<dbReference type="Gene3D" id="1.20.1440.200">
    <property type="match status" value="1"/>
</dbReference>
<name>A0A2P6NGQ9_9EUKA</name>
<dbReference type="PANTHER" id="PTHR12937:SF0">
    <property type="entry name" value="VACUOLAR PROTEIN SORTING-ASSOCIATED PROTEIN 28 HOMOLOG"/>
    <property type="match status" value="1"/>
</dbReference>
<reference evidence="9 10" key="1">
    <citation type="journal article" date="2018" name="Genome Biol. Evol.">
        <title>Multiple Roots of Fruiting Body Formation in Amoebozoa.</title>
        <authorList>
            <person name="Hillmann F."/>
            <person name="Forbes G."/>
            <person name="Novohradska S."/>
            <person name="Ferling I."/>
            <person name="Riege K."/>
            <person name="Groth M."/>
            <person name="Westermann M."/>
            <person name="Marz M."/>
            <person name="Spaller T."/>
            <person name="Winckler T."/>
            <person name="Schaap P."/>
            <person name="Glockner G."/>
        </authorList>
    </citation>
    <scope>NUCLEOTIDE SEQUENCE [LARGE SCALE GENOMIC DNA]</scope>
    <source>
        <strain evidence="9 10">Jena</strain>
    </source>
</reference>
<keyword evidence="3 5" id="KW-0967">Endosome</keyword>
<dbReference type="PROSITE" id="PS51313">
    <property type="entry name" value="VPS28_N"/>
    <property type="match status" value="1"/>
</dbReference>
<gene>
    <name evidence="9" type="ORF">PROFUN_09791</name>
</gene>
<feature type="domain" description="VPS28 C-terminal" evidence="7">
    <location>
        <begin position="106"/>
        <end position="202"/>
    </location>
</feature>
<accession>A0A2P6NGQ9</accession>
<dbReference type="Pfam" id="PF03997">
    <property type="entry name" value="VPS28"/>
    <property type="match status" value="1"/>
</dbReference>
<dbReference type="FunFam" id="1.20.120.1130:FF:000001">
    <property type="entry name" value="Vacuolar protein sorting-associated protein 28 homolog"/>
    <property type="match status" value="1"/>
</dbReference>
<feature type="domain" description="VPS28 N-terminal" evidence="8">
    <location>
        <begin position="1"/>
        <end position="104"/>
    </location>
</feature>
<keyword evidence="10" id="KW-1185">Reference proteome</keyword>
<evidence type="ECO:0000313" key="10">
    <source>
        <dbReference type="Proteomes" id="UP000241769"/>
    </source>
</evidence>
<keyword evidence="2 5" id="KW-0813">Transport</keyword>